<sequence length="60" mass="6885">MARSPPLNPNPATAKDRRRWGRGPDSGVRRGRRWWQKACARRHWAKAAASLRLGFAKPFC</sequence>
<evidence type="ECO:0000256" key="1">
    <source>
        <dbReference type="SAM" id="MobiDB-lite"/>
    </source>
</evidence>
<evidence type="ECO:0000313" key="3">
    <source>
        <dbReference type="Proteomes" id="UP000322667"/>
    </source>
</evidence>
<keyword evidence="3" id="KW-1185">Reference proteome</keyword>
<evidence type="ECO:0000313" key="2">
    <source>
        <dbReference type="EMBL" id="TYH47251.1"/>
    </source>
</evidence>
<name>A0A5D2IX57_GOSTO</name>
<dbReference type="Proteomes" id="UP000322667">
    <property type="component" value="Chromosome D11"/>
</dbReference>
<accession>A0A5D2IX57</accession>
<dbReference type="AlphaFoldDB" id="A0A5D2IX57"/>
<gene>
    <name evidence="2" type="ORF">ES332_D11G397800v1</name>
</gene>
<organism evidence="2 3">
    <name type="scientific">Gossypium tomentosum</name>
    <name type="common">Hawaiian cotton</name>
    <name type="synonym">Gossypium sandvicense</name>
    <dbReference type="NCBI Taxonomy" id="34277"/>
    <lineage>
        <taxon>Eukaryota</taxon>
        <taxon>Viridiplantae</taxon>
        <taxon>Streptophyta</taxon>
        <taxon>Embryophyta</taxon>
        <taxon>Tracheophyta</taxon>
        <taxon>Spermatophyta</taxon>
        <taxon>Magnoliopsida</taxon>
        <taxon>eudicotyledons</taxon>
        <taxon>Gunneridae</taxon>
        <taxon>Pentapetalae</taxon>
        <taxon>rosids</taxon>
        <taxon>malvids</taxon>
        <taxon>Malvales</taxon>
        <taxon>Malvaceae</taxon>
        <taxon>Malvoideae</taxon>
        <taxon>Gossypium</taxon>
    </lineage>
</organism>
<feature type="region of interest" description="Disordered" evidence="1">
    <location>
        <begin position="1"/>
        <end position="31"/>
    </location>
</feature>
<proteinExistence type="predicted"/>
<reference evidence="2 3" key="1">
    <citation type="submission" date="2019-07" db="EMBL/GenBank/DDBJ databases">
        <title>WGS assembly of Gossypium tomentosum.</title>
        <authorList>
            <person name="Chen Z.J."/>
            <person name="Sreedasyam A."/>
            <person name="Ando A."/>
            <person name="Song Q."/>
            <person name="De L."/>
            <person name="Hulse-Kemp A."/>
            <person name="Ding M."/>
            <person name="Ye W."/>
            <person name="Kirkbride R."/>
            <person name="Jenkins J."/>
            <person name="Plott C."/>
            <person name="Lovell J."/>
            <person name="Lin Y.-M."/>
            <person name="Vaughn R."/>
            <person name="Liu B."/>
            <person name="Li W."/>
            <person name="Simpson S."/>
            <person name="Scheffler B."/>
            <person name="Saski C."/>
            <person name="Grover C."/>
            <person name="Hu G."/>
            <person name="Conover J."/>
            <person name="Carlson J."/>
            <person name="Shu S."/>
            <person name="Boston L."/>
            <person name="Williams M."/>
            <person name="Peterson D."/>
            <person name="Mcgee K."/>
            <person name="Jones D."/>
            <person name="Wendel J."/>
            <person name="Stelly D."/>
            <person name="Grimwood J."/>
            <person name="Schmutz J."/>
        </authorList>
    </citation>
    <scope>NUCLEOTIDE SEQUENCE [LARGE SCALE GENOMIC DNA]</scope>
    <source>
        <strain evidence="2">7179.01</strain>
    </source>
</reference>
<dbReference type="EMBL" id="CM017633">
    <property type="protein sequence ID" value="TYH47251.1"/>
    <property type="molecule type" value="Genomic_DNA"/>
</dbReference>
<protein>
    <submittedName>
        <fullName evidence="2">Uncharacterized protein</fullName>
    </submittedName>
</protein>